<dbReference type="Proteomes" id="UP001419268">
    <property type="component" value="Unassembled WGS sequence"/>
</dbReference>
<name>A0AAP0EKY7_9MAGN</name>
<protein>
    <submittedName>
        <fullName evidence="1">Uncharacterized protein</fullName>
    </submittedName>
</protein>
<evidence type="ECO:0000313" key="1">
    <source>
        <dbReference type="EMBL" id="KAK9094070.1"/>
    </source>
</evidence>
<gene>
    <name evidence="1" type="ORF">Scep_025539</name>
</gene>
<evidence type="ECO:0000313" key="2">
    <source>
        <dbReference type="Proteomes" id="UP001419268"/>
    </source>
</evidence>
<dbReference type="AlphaFoldDB" id="A0AAP0EKY7"/>
<sequence>MQAEEAHVGDAVNLSRGRKIQLISDSAYATYDLEGSEVAWGEFLREATMETNLAVRPKA</sequence>
<accession>A0AAP0EKY7</accession>
<keyword evidence="2" id="KW-1185">Reference proteome</keyword>
<organism evidence="1 2">
    <name type="scientific">Stephania cephalantha</name>
    <dbReference type="NCBI Taxonomy" id="152367"/>
    <lineage>
        <taxon>Eukaryota</taxon>
        <taxon>Viridiplantae</taxon>
        <taxon>Streptophyta</taxon>
        <taxon>Embryophyta</taxon>
        <taxon>Tracheophyta</taxon>
        <taxon>Spermatophyta</taxon>
        <taxon>Magnoliopsida</taxon>
        <taxon>Ranunculales</taxon>
        <taxon>Menispermaceae</taxon>
        <taxon>Menispermoideae</taxon>
        <taxon>Cissampelideae</taxon>
        <taxon>Stephania</taxon>
    </lineage>
</organism>
<proteinExistence type="predicted"/>
<reference evidence="1 2" key="1">
    <citation type="submission" date="2024-01" db="EMBL/GenBank/DDBJ databases">
        <title>Genome assemblies of Stephania.</title>
        <authorList>
            <person name="Yang L."/>
        </authorList>
    </citation>
    <scope>NUCLEOTIDE SEQUENCE [LARGE SCALE GENOMIC DNA]</scope>
    <source>
        <strain evidence="1">JXDWG</strain>
        <tissue evidence="1">Leaf</tissue>
    </source>
</reference>
<comment type="caution">
    <text evidence="1">The sequence shown here is derived from an EMBL/GenBank/DDBJ whole genome shotgun (WGS) entry which is preliminary data.</text>
</comment>
<dbReference type="EMBL" id="JBBNAG010000011">
    <property type="protein sequence ID" value="KAK9094070.1"/>
    <property type="molecule type" value="Genomic_DNA"/>
</dbReference>